<evidence type="ECO:0000313" key="1">
    <source>
        <dbReference type="EMBL" id="QJA97671.1"/>
    </source>
</evidence>
<protein>
    <submittedName>
        <fullName evidence="1">Uncharacterized protein</fullName>
    </submittedName>
</protein>
<dbReference type="AlphaFoldDB" id="A0A6M3LXL2"/>
<dbReference type="PROSITE" id="PS51257">
    <property type="entry name" value="PROKAR_LIPOPROTEIN"/>
    <property type="match status" value="1"/>
</dbReference>
<name>A0A6M3LXL2_9ZZZZ</name>
<reference evidence="1" key="1">
    <citation type="submission" date="2020-03" db="EMBL/GenBank/DDBJ databases">
        <title>The deep terrestrial virosphere.</title>
        <authorList>
            <person name="Holmfeldt K."/>
            <person name="Nilsson E."/>
            <person name="Simone D."/>
            <person name="Lopez-Fernandez M."/>
            <person name="Wu X."/>
            <person name="de Brujin I."/>
            <person name="Lundin D."/>
            <person name="Andersson A."/>
            <person name="Bertilsson S."/>
            <person name="Dopson M."/>
        </authorList>
    </citation>
    <scope>NUCLEOTIDE SEQUENCE</scope>
    <source>
        <strain evidence="1">MM415B06018</strain>
    </source>
</reference>
<proteinExistence type="predicted"/>
<sequence>MMRQMATAAAVLVAAVVLSMFLMVSCETTVPECAMKEKVPETAAEFVATFSDHYLRAQSYFLAPMRTIAGPGVAVILDGDAVTVRYDGETVGNFTIGAGYQFVGLINNPEDAEALYWTLRRRPCPPPAKADAGGR</sequence>
<accession>A0A6M3LXL2</accession>
<organism evidence="1">
    <name type="scientific">viral metagenome</name>
    <dbReference type="NCBI Taxonomy" id="1070528"/>
    <lineage>
        <taxon>unclassified sequences</taxon>
        <taxon>metagenomes</taxon>
        <taxon>organismal metagenomes</taxon>
    </lineage>
</organism>
<dbReference type="EMBL" id="MT143514">
    <property type="protein sequence ID" value="QJA97671.1"/>
    <property type="molecule type" value="Genomic_DNA"/>
</dbReference>
<gene>
    <name evidence="1" type="ORF">MM415B06018_0008</name>
</gene>